<dbReference type="PROSITE" id="PS50217">
    <property type="entry name" value="BZIP"/>
    <property type="match status" value="1"/>
</dbReference>
<evidence type="ECO:0000256" key="3">
    <source>
        <dbReference type="SAM" id="MobiDB-lite"/>
    </source>
</evidence>
<evidence type="ECO:0000259" key="4">
    <source>
        <dbReference type="PROSITE" id="PS50217"/>
    </source>
</evidence>
<proteinExistence type="predicted"/>
<evidence type="ECO:0000313" key="6">
    <source>
        <dbReference type="Proteomes" id="UP001211065"/>
    </source>
</evidence>
<dbReference type="CDD" id="cd14810">
    <property type="entry name" value="bZIP_u1"/>
    <property type="match status" value="1"/>
</dbReference>
<feature type="compositionally biased region" description="Basic and acidic residues" evidence="3">
    <location>
        <begin position="323"/>
        <end position="332"/>
    </location>
</feature>
<name>A0AAD5TY34_9FUNG</name>
<organism evidence="5 6">
    <name type="scientific">Clydaea vesicula</name>
    <dbReference type="NCBI Taxonomy" id="447962"/>
    <lineage>
        <taxon>Eukaryota</taxon>
        <taxon>Fungi</taxon>
        <taxon>Fungi incertae sedis</taxon>
        <taxon>Chytridiomycota</taxon>
        <taxon>Chytridiomycota incertae sedis</taxon>
        <taxon>Chytridiomycetes</taxon>
        <taxon>Lobulomycetales</taxon>
        <taxon>Lobulomycetaceae</taxon>
        <taxon>Clydaea</taxon>
    </lineage>
</organism>
<feature type="compositionally biased region" description="Low complexity" evidence="3">
    <location>
        <begin position="403"/>
        <end position="417"/>
    </location>
</feature>
<accession>A0AAD5TY34</accession>
<reference evidence="5" key="1">
    <citation type="submission" date="2020-05" db="EMBL/GenBank/DDBJ databases">
        <title>Phylogenomic resolution of chytrid fungi.</title>
        <authorList>
            <person name="Stajich J.E."/>
            <person name="Amses K."/>
            <person name="Simmons R."/>
            <person name="Seto K."/>
            <person name="Myers J."/>
            <person name="Bonds A."/>
            <person name="Quandt C.A."/>
            <person name="Barry K."/>
            <person name="Liu P."/>
            <person name="Grigoriev I."/>
            <person name="Longcore J.E."/>
            <person name="James T.Y."/>
        </authorList>
    </citation>
    <scope>NUCLEOTIDE SEQUENCE</scope>
    <source>
        <strain evidence="5">JEL0476</strain>
    </source>
</reference>
<evidence type="ECO:0000256" key="1">
    <source>
        <dbReference type="ARBA" id="ARBA00004123"/>
    </source>
</evidence>
<dbReference type="EMBL" id="JADGJW010000884">
    <property type="protein sequence ID" value="KAJ3210554.1"/>
    <property type="molecule type" value="Genomic_DNA"/>
</dbReference>
<dbReference type="PANTHER" id="PTHR40621">
    <property type="entry name" value="TRANSCRIPTION FACTOR KAPC-RELATED"/>
    <property type="match status" value="1"/>
</dbReference>
<dbReference type="GO" id="GO:0000976">
    <property type="term" value="F:transcription cis-regulatory region binding"/>
    <property type="evidence" value="ECO:0007669"/>
    <property type="project" value="InterPro"/>
</dbReference>
<gene>
    <name evidence="5" type="ORF">HK099_008218</name>
</gene>
<dbReference type="GO" id="GO:0090575">
    <property type="term" value="C:RNA polymerase II transcription regulator complex"/>
    <property type="evidence" value="ECO:0007669"/>
    <property type="project" value="TreeGrafter"/>
</dbReference>
<feature type="domain" description="BZIP" evidence="4">
    <location>
        <begin position="200"/>
        <end position="263"/>
    </location>
</feature>
<dbReference type="InterPro" id="IPR046347">
    <property type="entry name" value="bZIP_sf"/>
</dbReference>
<dbReference type="PANTHER" id="PTHR40621:SF10">
    <property type="entry name" value="BZIP DOMAIN-CONTAINING PROTEIN"/>
    <property type="match status" value="1"/>
</dbReference>
<sequence>MSATEHTNQNFNFENFLNFQQEEEENVGDLSQDDSYELYIPSLNQSDITLTQSQIPSDDNILNLLPPQQADTPSPIEQLSTSSISPFIFPTMKPFFEISQSNTQPLYDWSPSTAIQPPIEQPLNGISPKDIFLSKGSDDDLMSGLESDPEVKIKVEKKCTTTKKSKKQLLNGSVDDLSDLKERSGMIEEQEDFKNEDRNLTSKERRQIRNKISARNFRLRRKEYISTLEDEVRKQRMESKYLKLELEKMSEENYKLKMSFKELKLKFFNLSLEKEEEEKSEMEMKRQAENCFSKIKPSTKLLSQVEIKVEKSDNTGANNENEMNEKNAEKKTSGLRTTSSPKTISVLKVPNPHSSLFQKQALQRKKDLDLILKKFTSTPALEKDSNVAITSNSKVIIPNMTKTSSNTSTVSNSPTRNGIKVPSRIATGSPKFSSNSSPSKSEGGWLHSRVKVHTVFIKENNVPKEILNSFNDLKQNTVCTRGVKMNKKDLKFFENLTIKEKDDVKQFKETLLKKFLFLILISLDVSIKYKY</sequence>
<keyword evidence="6" id="KW-1185">Reference proteome</keyword>
<comment type="caution">
    <text evidence="5">The sequence shown here is derived from an EMBL/GenBank/DDBJ whole genome shotgun (WGS) entry which is preliminary data.</text>
</comment>
<dbReference type="Gene3D" id="1.20.5.170">
    <property type="match status" value="1"/>
</dbReference>
<feature type="region of interest" description="Disordered" evidence="3">
    <location>
        <begin position="403"/>
        <end position="444"/>
    </location>
</feature>
<keyword evidence="2" id="KW-0539">Nucleus</keyword>
<dbReference type="Proteomes" id="UP001211065">
    <property type="component" value="Unassembled WGS sequence"/>
</dbReference>
<dbReference type="SMART" id="SM00338">
    <property type="entry name" value="BRLZ"/>
    <property type="match status" value="1"/>
</dbReference>
<feature type="compositionally biased region" description="Low complexity" evidence="3">
    <location>
        <begin position="429"/>
        <end position="441"/>
    </location>
</feature>
<dbReference type="GO" id="GO:0001228">
    <property type="term" value="F:DNA-binding transcription activator activity, RNA polymerase II-specific"/>
    <property type="evidence" value="ECO:0007669"/>
    <property type="project" value="TreeGrafter"/>
</dbReference>
<dbReference type="InterPro" id="IPR050936">
    <property type="entry name" value="AP-1-like"/>
</dbReference>
<dbReference type="PROSITE" id="PS00036">
    <property type="entry name" value="BZIP_BASIC"/>
    <property type="match status" value="1"/>
</dbReference>
<dbReference type="SUPFAM" id="SSF57959">
    <property type="entry name" value="Leucine zipper domain"/>
    <property type="match status" value="1"/>
</dbReference>
<protein>
    <recommendedName>
        <fullName evidence="4">BZIP domain-containing protein</fullName>
    </recommendedName>
</protein>
<feature type="region of interest" description="Disordered" evidence="3">
    <location>
        <begin position="310"/>
        <end position="340"/>
    </location>
</feature>
<evidence type="ECO:0000256" key="2">
    <source>
        <dbReference type="ARBA" id="ARBA00023242"/>
    </source>
</evidence>
<dbReference type="AlphaFoldDB" id="A0AAD5TY34"/>
<comment type="subcellular location">
    <subcellularLocation>
        <location evidence="1">Nucleus</location>
    </subcellularLocation>
</comment>
<dbReference type="InterPro" id="IPR004827">
    <property type="entry name" value="bZIP"/>
</dbReference>
<dbReference type="Pfam" id="PF00170">
    <property type="entry name" value="bZIP_1"/>
    <property type="match status" value="1"/>
</dbReference>
<evidence type="ECO:0000313" key="5">
    <source>
        <dbReference type="EMBL" id="KAJ3210554.1"/>
    </source>
</evidence>